<evidence type="ECO:0000256" key="1">
    <source>
        <dbReference type="SAM" id="MobiDB-lite"/>
    </source>
</evidence>
<gene>
    <name evidence="3" type="ORF">ACFPT7_17630</name>
</gene>
<dbReference type="Gene3D" id="1.10.10.10">
    <property type="entry name" value="Winged helix-like DNA-binding domain superfamily/Winged helix DNA-binding domain"/>
    <property type="match status" value="1"/>
</dbReference>
<dbReference type="PANTHER" id="PTHR33164">
    <property type="entry name" value="TRANSCRIPTIONAL REGULATOR, MARR FAMILY"/>
    <property type="match status" value="1"/>
</dbReference>
<feature type="region of interest" description="Disordered" evidence="1">
    <location>
        <begin position="1"/>
        <end position="20"/>
    </location>
</feature>
<dbReference type="Pfam" id="PF01047">
    <property type="entry name" value="MarR"/>
    <property type="match status" value="1"/>
</dbReference>
<dbReference type="InterPro" id="IPR036390">
    <property type="entry name" value="WH_DNA-bd_sf"/>
</dbReference>
<dbReference type="RefSeq" id="WP_263340791.1">
    <property type="nucleotide sequence ID" value="NZ_JAGSYH010000006.1"/>
</dbReference>
<dbReference type="InterPro" id="IPR036388">
    <property type="entry name" value="WH-like_DNA-bd_sf"/>
</dbReference>
<dbReference type="InterPro" id="IPR000835">
    <property type="entry name" value="HTH_MarR-typ"/>
</dbReference>
<feature type="domain" description="HTH marR-type" evidence="2">
    <location>
        <begin position="23"/>
        <end position="160"/>
    </location>
</feature>
<comment type="caution">
    <text evidence="3">The sequence shown here is derived from an EMBL/GenBank/DDBJ whole genome shotgun (WGS) entry which is preliminary data.</text>
</comment>
<keyword evidence="4" id="KW-1185">Reference proteome</keyword>
<evidence type="ECO:0000313" key="3">
    <source>
        <dbReference type="EMBL" id="MFC5864132.1"/>
    </source>
</evidence>
<protein>
    <submittedName>
        <fullName evidence="3">MarR family winged helix-turn-helix transcriptional regulator</fullName>
    </submittedName>
</protein>
<organism evidence="3 4">
    <name type="scientific">Acidicapsa dinghuensis</name>
    <dbReference type="NCBI Taxonomy" id="2218256"/>
    <lineage>
        <taxon>Bacteria</taxon>
        <taxon>Pseudomonadati</taxon>
        <taxon>Acidobacteriota</taxon>
        <taxon>Terriglobia</taxon>
        <taxon>Terriglobales</taxon>
        <taxon>Acidobacteriaceae</taxon>
        <taxon>Acidicapsa</taxon>
    </lineage>
</organism>
<dbReference type="SUPFAM" id="SSF46785">
    <property type="entry name" value="Winged helix' DNA-binding domain"/>
    <property type="match status" value="1"/>
</dbReference>
<dbReference type="PROSITE" id="PS50995">
    <property type="entry name" value="HTH_MARR_2"/>
    <property type="match status" value="1"/>
</dbReference>
<evidence type="ECO:0000313" key="4">
    <source>
        <dbReference type="Proteomes" id="UP001596091"/>
    </source>
</evidence>
<accession>A0ABW1ELG9</accession>
<dbReference type="PANTHER" id="PTHR33164:SF43">
    <property type="entry name" value="HTH-TYPE TRANSCRIPTIONAL REPRESSOR YETL"/>
    <property type="match status" value="1"/>
</dbReference>
<dbReference type="EMBL" id="JBHSPH010000008">
    <property type="protein sequence ID" value="MFC5864132.1"/>
    <property type="molecule type" value="Genomic_DNA"/>
</dbReference>
<sequence length="165" mass="17901">MSSALQPAVFPVETSPMQQPDTAGQIALDLGAIRKLLRQPLETKAVQGNLTGPQRSVMQVVVRVDLRETGISLKDLSKAVGLAQSTVSGIVDRLARDRMLERSPDPKDGRAVRIFPTTPVLESLQTQRPHLLDGLLHQALAKASPAEISAIQQACNRLRQLLESV</sequence>
<dbReference type="Proteomes" id="UP001596091">
    <property type="component" value="Unassembled WGS sequence"/>
</dbReference>
<dbReference type="InterPro" id="IPR039422">
    <property type="entry name" value="MarR/SlyA-like"/>
</dbReference>
<evidence type="ECO:0000259" key="2">
    <source>
        <dbReference type="PROSITE" id="PS50995"/>
    </source>
</evidence>
<name>A0ABW1ELG9_9BACT</name>
<proteinExistence type="predicted"/>
<dbReference type="SMART" id="SM00347">
    <property type="entry name" value="HTH_MARR"/>
    <property type="match status" value="1"/>
</dbReference>
<reference evidence="4" key="1">
    <citation type="journal article" date="2019" name="Int. J. Syst. Evol. Microbiol.">
        <title>The Global Catalogue of Microorganisms (GCM) 10K type strain sequencing project: providing services to taxonomists for standard genome sequencing and annotation.</title>
        <authorList>
            <consortium name="The Broad Institute Genomics Platform"/>
            <consortium name="The Broad Institute Genome Sequencing Center for Infectious Disease"/>
            <person name="Wu L."/>
            <person name="Ma J."/>
        </authorList>
    </citation>
    <scope>NUCLEOTIDE SEQUENCE [LARGE SCALE GENOMIC DNA]</scope>
    <source>
        <strain evidence="4">JCM 4087</strain>
    </source>
</reference>